<dbReference type="GO" id="GO:0004843">
    <property type="term" value="F:cysteine-type deubiquitinase activity"/>
    <property type="evidence" value="ECO:0007669"/>
    <property type="project" value="UniProtKB-EC"/>
</dbReference>
<reference evidence="10" key="1">
    <citation type="submission" date="2020-06" db="EMBL/GenBank/DDBJ databases">
        <authorList>
            <consortium name="Plant Systems Biology data submission"/>
        </authorList>
    </citation>
    <scope>NUCLEOTIDE SEQUENCE</scope>
    <source>
        <strain evidence="10">D6</strain>
    </source>
</reference>
<dbReference type="InterPro" id="IPR016197">
    <property type="entry name" value="Chromo-like_dom_sf"/>
</dbReference>
<feature type="region of interest" description="Disordered" evidence="8">
    <location>
        <begin position="1"/>
        <end position="52"/>
    </location>
</feature>
<dbReference type="InterPro" id="IPR001394">
    <property type="entry name" value="Peptidase_C19_UCH"/>
</dbReference>
<evidence type="ECO:0000259" key="9">
    <source>
        <dbReference type="PROSITE" id="PS50235"/>
    </source>
</evidence>
<dbReference type="Proteomes" id="UP001153069">
    <property type="component" value="Unassembled WGS sequence"/>
</dbReference>
<comment type="similarity">
    <text evidence="2">Belongs to the peptidase C19 family.</text>
</comment>
<dbReference type="PANTHER" id="PTHR21646">
    <property type="entry name" value="UBIQUITIN CARBOXYL-TERMINAL HYDROLASE"/>
    <property type="match status" value="1"/>
</dbReference>
<dbReference type="InterPro" id="IPR038765">
    <property type="entry name" value="Papain-like_cys_pep_sf"/>
</dbReference>
<accession>A0A9N8HLP2</accession>
<evidence type="ECO:0000256" key="7">
    <source>
        <dbReference type="ARBA" id="ARBA00022807"/>
    </source>
</evidence>
<comment type="caution">
    <text evidence="10">The sequence shown here is derived from an EMBL/GenBank/DDBJ whole genome shotgun (WGS) entry which is preliminary data.</text>
</comment>
<evidence type="ECO:0000256" key="4">
    <source>
        <dbReference type="ARBA" id="ARBA00022670"/>
    </source>
</evidence>
<sequence>MTTVANPSVSTTTATGGPSPMDSSNTTTISQKTHQGSTAAAALSNPVRTSEHLRHLTEPAPSSMVLTASLQLLTGPLVPPHNVYLMTPQYLQNWLNWAYCQAVGPGEKERTKEVLRLAALRHSLAPPNQDSQYANPGPINANELSMQGHPLLLRPDASVLVQPSSGTASVANAADDYTPSALRRATSLPSHKKTGGYLDAVLSASNNHAINGDNGNSEYRSCAVPEVFYETLRAVHGVICEDGYTVLFQPFESGLGNLIHHHQNGYPTNSQQNSGSHPTLRPVEFRRKIILQPANLVVNNEEPKDLMERLMQEEQRIQAAQQLMPAVEVHPIKVCYSIVSQEQLQPPMSPSGAESHDGFVLVSQDESAFHTLQSLMKVTAPKKASTCVRIWSQRMTVQTARYEVVHLEDLEVVEKAPTPADEDATSVNVRKRHISLGEWLSTHQADPSHTQLKVLVETRKTSLSEWPRQSLKFENRIKIGDFVDAQDSSGKWYESVVCDLAEDTVTVHYLGWASRWDSTLKRRRNGKAVEGIMQRLQEPCPLWTKTARWRERIRVGDIIEVRDSSSLATRPRWYRGEVKKVGKPTDMVRPLTCGAELEKHEFEGHEKGEILLLKQIQQILVEVSEERARKALSPNAVGDDGGDLQDPFLRWTNLYGEEICEIGTHLKNIGVPSNHPATLNYDFDPRRKPVEIMKNNNLHGAGFVRESLRGVPPAPGSVGLHNLGNSCFLNSIVQCLNHVEPLRPYFLKDWYLSDINKKNPLGSGGHVAAAYASLQKKMWGGEYSVLVPRVLKQTVANFAPQFDNSYQHDSHEFCQFLMDGLHEDLNKVKVKPYVEELEGFGMEDEVAAMESWKKHLLRHDSMIVDRCQGMHRSHLTCPVCGRESIKFDVYSSISLPLPQTKDKTNLRLEDCIEQFMEGEQLDEMNAWYCPRCKKHVCALKMIAVWSVPDILILHLKRFTFNTCAQSGQVVRSKIDYKVDFPIETIDMTKFVLGPYDKDAPPIYKLIGVSEHVGTTANSGHYTATVRNSVDGMWYRCNDSHIGRTSGEAAVTGGAYLLFYQRKTGLSRWAGMESAMQEQKEGFTKVKTKKTRRKPKG</sequence>
<dbReference type="EMBL" id="CAICTM010000826">
    <property type="protein sequence ID" value="CAB9517045.1"/>
    <property type="molecule type" value="Genomic_DNA"/>
</dbReference>
<evidence type="ECO:0000256" key="2">
    <source>
        <dbReference type="ARBA" id="ARBA00009085"/>
    </source>
</evidence>
<feature type="compositionally biased region" description="Polar residues" evidence="8">
    <location>
        <begin position="1"/>
        <end position="38"/>
    </location>
</feature>
<organism evidence="10 11">
    <name type="scientific">Seminavis robusta</name>
    <dbReference type="NCBI Taxonomy" id="568900"/>
    <lineage>
        <taxon>Eukaryota</taxon>
        <taxon>Sar</taxon>
        <taxon>Stramenopiles</taxon>
        <taxon>Ochrophyta</taxon>
        <taxon>Bacillariophyta</taxon>
        <taxon>Bacillariophyceae</taxon>
        <taxon>Bacillariophycidae</taxon>
        <taxon>Naviculales</taxon>
        <taxon>Naviculaceae</taxon>
        <taxon>Seminavis</taxon>
    </lineage>
</organism>
<feature type="region of interest" description="Disordered" evidence="8">
    <location>
        <begin position="1077"/>
        <end position="1096"/>
    </location>
</feature>
<keyword evidence="11" id="KW-1185">Reference proteome</keyword>
<keyword evidence="7" id="KW-0788">Thiol protease</keyword>
<dbReference type="PANTHER" id="PTHR21646:SF24">
    <property type="entry name" value="UBIQUITIN CARBOXYL-TERMINAL HYDROLASE"/>
    <property type="match status" value="1"/>
</dbReference>
<feature type="domain" description="USP" evidence="9">
    <location>
        <begin position="718"/>
        <end position="1062"/>
    </location>
</feature>
<proteinExistence type="inferred from homology"/>
<evidence type="ECO:0000256" key="3">
    <source>
        <dbReference type="ARBA" id="ARBA00012759"/>
    </source>
</evidence>
<evidence type="ECO:0000313" key="11">
    <source>
        <dbReference type="Proteomes" id="UP001153069"/>
    </source>
</evidence>
<dbReference type="GO" id="GO:0006508">
    <property type="term" value="P:proteolysis"/>
    <property type="evidence" value="ECO:0007669"/>
    <property type="project" value="UniProtKB-KW"/>
</dbReference>
<dbReference type="EC" id="3.4.19.12" evidence="3"/>
<dbReference type="Pfam" id="PF00443">
    <property type="entry name" value="UCH"/>
    <property type="match status" value="1"/>
</dbReference>
<dbReference type="Gene3D" id="3.90.70.10">
    <property type="entry name" value="Cysteine proteinases"/>
    <property type="match status" value="1"/>
</dbReference>
<dbReference type="InterPro" id="IPR018200">
    <property type="entry name" value="USP_CS"/>
</dbReference>
<keyword evidence="5" id="KW-0833">Ubl conjugation pathway</keyword>
<gene>
    <name evidence="10" type="ORF">SEMRO_827_G207770.1</name>
</gene>
<evidence type="ECO:0000256" key="8">
    <source>
        <dbReference type="SAM" id="MobiDB-lite"/>
    </source>
</evidence>
<dbReference type="PROSITE" id="PS50235">
    <property type="entry name" value="USP_3"/>
    <property type="match status" value="1"/>
</dbReference>
<dbReference type="SUPFAM" id="SSF54001">
    <property type="entry name" value="Cysteine proteinases"/>
    <property type="match status" value="1"/>
</dbReference>
<dbReference type="InterPro" id="IPR050185">
    <property type="entry name" value="Ub_carboxyl-term_hydrolase"/>
</dbReference>
<keyword evidence="6 10" id="KW-0378">Hydrolase</keyword>
<dbReference type="InterPro" id="IPR028889">
    <property type="entry name" value="USP"/>
</dbReference>
<protein>
    <recommendedName>
        <fullName evidence="3">ubiquitinyl hydrolase 1</fullName>
        <ecNumber evidence="3">3.4.19.12</ecNumber>
    </recommendedName>
</protein>
<dbReference type="Gene3D" id="2.30.30.140">
    <property type="match status" value="1"/>
</dbReference>
<keyword evidence="4" id="KW-0645">Protease</keyword>
<evidence type="ECO:0000256" key="6">
    <source>
        <dbReference type="ARBA" id="ARBA00022801"/>
    </source>
</evidence>
<dbReference type="AlphaFoldDB" id="A0A9N8HLP2"/>
<dbReference type="PROSITE" id="PS00973">
    <property type="entry name" value="USP_2"/>
    <property type="match status" value="1"/>
</dbReference>
<name>A0A9N8HLP2_9STRA</name>
<comment type="catalytic activity">
    <reaction evidence="1">
        <text>Thiol-dependent hydrolysis of ester, thioester, amide, peptide and isopeptide bonds formed by the C-terminal Gly of ubiquitin (a 76-residue protein attached to proteins as an intracellular targeting signal).</text>
        <dbReference type="EC" id="3.4.19.12"/>
    </reaction>
</comment>
<dbReference type="GO" id="GO:0016579">
    <property type="term" value="P:protein deubiquitination"/>
    <property type="evidence" value="ECO:0007669"/>
    <property type="project" value="InterPro"/>
</dbReference>
<evidence type="ECO:0000313" key="10">
    <source>
        <dbReference type="EMBL" id="CAB9517045.1"/>
    </source>
</evidence>
<dbReference type="CDD" id="cd02674">
    <property type="entry name" value="Peptidase_C19R"/>
    <property type="match status" value="1"/>
</dbReference>
<dbReference type="OrthoDB" id="292964at2759"/>
<feature type="compositionally biased region" description="Basic residues" evidence="8">
    <location>
        <begin position="1085"/>
        <end position="1096"/>
    </location>
</feature>
<dbReference type="PROSITE" id="PS00972">
    <property type="entry name" value="USP_1"/>
    <property type="match status" value="1"/>
</dbReference>
<evidence type="ECO:0000256" key="1">
    <source>
        <dbReference type="ARBA" id="ARBA00000707"/>
    </source>
</evidence>
<evidence type="ECO:0000256" key="5">
    <source>
        <dbReference type="ARBA" id="ARBA00022786"/>
    </source>
</evidence>
<dbReference type="SUPFAM" id="SSF54160">
    <property type="entry name" value="Chromo domain-like"/>
    <property type="match status" value="1"/>
</dbReference>